<reference evidence="2 4" key="2">
    <citation type="submission" date="2018-07" db="EMBL/GenBank/DDBJ databases">
        <title>Draft Genome Assemblies for Five Robust Yarrowia lipolytica Strains Exhibiting High Lipid Production and Pentose Sugar Utilization and Sugar Alcohol Secretion from Undetoxified Lignocellulosic Biomass Hydrolysates.</title>
        <authorList>
            <consortium name="DOE Joint Genome Institute"/>
            <person name="Walker C."/>
            <person name="Ryu S."/>
            <person name="Na H."/>
            <person name="Zane M."/>
            <person name="LaButti K."/>
            <person name="Lipzen A."/>
            <person name="Haridas S."/>
            <person name="Barry K."/>
            <person name="Grigoriev I.V."/>
            <person name="Quarterman J."/>
            <person name="Slininger P."/>
            <person name="Dien B."/>
            <person name="Trinh C.T."/>
        </authorList>
    </citation>
    <scope>NUCLEOTIDE SEQUENCE [LARGE SCALE GENOMIC DNA]</scope>
    <source>
        <strain evidence="2 4">YB392</strain>
    </source>
</reference>
<evidence type="ECO:0000313" key="4">
    <source>
        <dbReference type="Proteomes" id="UP000256601"/>
    </source>
</evidence>
<evidence type="ECO:0000313" key="1">
    <source>
        <dbReference type="EMBL" id="AOW05238.1"/>
    </source>
</evidence>
<sequence length="194" mass="21604">MASQRTIDPSHLLVFSHSAATRSTSPPSSKLRSDCPMIYLSDCRSAVSHTHSQLFHPVPGAFFLQLPTDETVFLADALHGSASGARVTMTGSSHVNGARTLDLVSDECKVQHVQESMYCGRPLHSPHSTQNRTSINMQGRAIISSRNKQSIRRSHCLQTRVVVSRYKAQVRYNVNIKKGKSTEWIIFRMPRFGP</sequence>
<dbReference type="VEuPathDB" id="FungiDB:YALI1_E13402g"/>
<reference evidence="1 3" key="1">
    <citation type="journal article" date="2016" name="PLoS ONE">
        <title>Sequence Assembly of Yarrowia lipolytica Strain W29/CLIB89 Shows Transposable Element Diversity.</title>
        <authorList>
            <person name="Magnan C."/>
            <person name="Yu J."/>
            <person name="Chang I."/>
            <person name="Jahn E."/>
            <person name="Kanomata Y."/>
            <person name="Wu J."/>
            <person name="Zeller M."/>
            <person name="Oakes M."/>
            <person name="Baldi P."/>
            <person name="Sandmeyer S."/>
        </authorList>
    </citation>
    <scope>NUCLEOTIDE SEQUENCE [LARGE SCALE GENOMIC DNA]</scope>
    <source>
        <strain evidence="1">CLIB89</strain>
        <strain evidence="3">CLIB89(W29)</strain>
    </source>
</reference>
<protein>
    <submittedName>
        <fullName evidence="1">Uncharacterized protein</fullName>
    </submittedName>
</protein>
<evidence type="ECO:0000313" key="3">
    <source>
        <dbReference type="Proteomes" id="UP000182444"/>
    </source>
</evidence>
<dbReference type="AlphaFoldDB" id="A0A1D8NHX1"/>
<dbReference type="EMBL" id="KZ859007">
    <property type="protein sequence ID" value="RDW25253.1"/>
    <property type="molecule type" value="Genomic_DNA"/>
</dbReference>
<dbReference type="VEuPathDB" id="FungiDB:YALI0_E10527g"/>
<dbReference type="Proteomes" id="UP000182444">
    <property type="component" value="Chromosome 1E"/>
</dbReference>
<organism evidence="1 3">
    <name type="scientific">Yarrowia lipolytica</name>
    <name type="common">Candida lipolytica</name>
    <dbReference type="NCBI Taxonomy" id="4952"/>
    <lineage>
        <taxon>Eukaryota</taxon>
        <taxon>Fungi</taxon>
        <taxon>Dikarya</taxon>
        <taxon>Ascomycota</taxon>
        <taxon>Saccharomycotina</taxon>
        <taxon>Dipodascomycetes</taxon>
        <taxon>Dipodascales</taxon>
        <taxon>Dipodascales incertae sedis</taxon>
        <taxon>Yarrowia</taxon>
    </lineage>
</organism>
<proteinExistence type="predicted"/>
<dbReference type="Proteomes" id="UP000256601">
    <property type="component" value="Unassembled WGS sequence"/>
</dbReference>
<dbReference type="EMBL" id="CP017557">
    <property type="protein sequence ID" value="AOW05238.1"/>
    <property type="molecule type" value="Genomic_DNA"/>
</dbReference>
<accession>A0A1D8NHX1</accession>
<name>A0A1D8NHX1_YARLL</name>
<gene>
    <name evidence="2" type="ORF">B0I71DRAFT_99186</name>
    <name evidence="1" type="ORF">YALI1_E13402g</name>
</gene>
<evidence type="ECO:0000313" key="2">
    <source>
        <dbReference type="EMBL" id="RDW25253.1"/>
    </source>
</evidence>